<dbReference type="Proteomes" id="UP000277256">
    <property type="component" value="Unassembled WGS sequence"/>
</dbReference>
<evidence type="ECO:0000313" key="2">
    <source>
        <dbReference type="Proteomes" id="UP000277256"/>
    </source>
</evidence>
<evidence type="ECO:0008006" key="3">
    <source>
        <dbReference type="Google" id="ProtNLM"/>
    </source>
</evidence>
<sequence>MPEIEPARLTELAEGIVADVAPKLEEASAIPPELRELDQMLMVSVDPFLAASHALAVGYMIEMIQGAAECFNALTTALTETAASWEDADGSAETSFK</sequence>
<keyword evidence="2" id="KW-1185">Reference proteome</keyword>
<proteinExistence type="predicted"/>
<gene>
    <name evidence="1" type="ORF">EIW28_15210</name>
</gene>
<organism evidence="1 2">
    <name type="scientific">Glycomyces terrestris</name>
    <dbReference type="NCBI Taxonomy" id="2493553"/>
    <lineage>
        <taxon>Bacteria</taxon>
        <taxon>Bacillati</taxon>
        <taxon>Actinomycetota</taxon>
        <taxon>Actinomycetes</taxon>
        <taxon>Glycomycetales</taxon>
        <taxon>Glycomycetaceae</taxon>
        <taxon>Glycomyces</taxon>
    </lineage>
</organism>
<accession>A0A426UVB6</accession>
<dbReference type="OrthoDB" id="5189536at2"/>
<dbReference type="AlphaFoldDB" id="A0A426UVB6"/>
<dbReference type="RefSeq" id="WP_125248569.1">
    <property type="nucleotide sequence ID" value="NZ_RSEB01000004.1"/>
</dbReference>
<name>A0A426UVB6_9ACTN</name>
<dbReference type="EMBL" id="RSEB01000004">
    <property type="protein sequence ID" value="RRR98260.1"/>
    <property type="molecule type" value="Genomic_DNA"/>
</dbReference>
<reference evidence="1 2" key="1">
    <citation type="submission" date="2018-12" db="EMBL/GenBank/DDBJ databases">
        <title>Glycomyces sp. YIM 121974 draft genome.</title>
        <authorList>
            <person name="Li Q."/>
        </authorList>
    </citation>
    <scope>NUCLEOTIDE SEQUENCE [LARGE SCALE GENOMIC DNA]</scope>
    <source>
        <strain evidence="1 2">YIM 121974</strain>
    </source>
</reference>
<protein>
    <recommendedName>
        <fullName evidence="3">PE domain-containing protein</fullName>
    </recommendedName>
</protein>
<evidence type="ECO:0000313" key="1">
    <source>
        <dbReference type="EMBL" id="RRR98260.1"/>
    </source>
</evidence>
<comment type="caution">
    <text evidence="1">The sequence shown here is derived from an EMBL/GenBank/DDBJ whole genome shotgun (WGS) entry which is preliminary data.</text>
</comment>